<gene>
    <name evidence="11" type="ORF">KK060_00200</name>
</gene>
<evidence type="ECO:0000256" key="4">
    <source>
        <dbReference type="ARBA" id="ARBA00022801"/>
    </source>
</evidence>
<dbReference type="InterPro" id="IPR010979">
    <property type="entry name" value="Ribosomal_uS13-like_H2TH"/>
</dbReference>
<evidence type="ECO:0000313" key="11">
    <source>
        <dbReference type="EMBL" id="MBT1701677.1"/>
    </source>
</evidence>
<keyword evidence="9" id="KW-0326">Glycosidase</keyword>
<dbReference type="PANTHER" id="PTHR22993:SF9">
    <property type="entry name" value="FORMAMIDOPYRIMIDINE-DNA GLYCOSYLASE"/>
    <property type="match status" value="1"/>
</dbReference>
<dbReference type="PANTHER" id="PTHR22993">
    <property type="entry name" value="FORMAMIDOPYRIMIDINE-DNA GLYCOSYLASE"/>
    <property type="match status" value="1"/>
</dbReference>
<dbReference type="SMART" id="SM00898">
    <property type="entry name" value="Fapy_DNA_glyco"/>
    <property type="match status" value="1"/>
</dbReference>
<dbReference type="SMART" id="SM01232">
    <property type="entry name" value="H2TH"/>
    <property type="match status" value="1"/>
</dbReference>
<proteinExistence type="inferred from homology"/>
<dbReference type="Gene3D" id="3.20.190.10">
    <property type="entry name" value="MutM-like, N-terminal"/>
    <property type="match status" value="1"/>
</dbReference>
<dbReference type="Proteomes" id="UP000772618">
    <property type="component" value="Unassembled WGS sequence"/>
</dbReference>
<evidence type="ECO:0000256" key="7">
    <source>
        <dbReference type="ARBA" id="ARBA00023239"/>
    </source>
</evidence>
<sequence length="257" mass="28660">MPELPDLQVFSRNLTKLLVGKEVKTVNVPNAKKLNVSANELKKSISGSKVSKVYREGKELQIAFDNDQVLALHLMLRGKLHFFEGKNTQKSIVIELLFTDDTGLAMSDFQGQATPTLNPEKRDTVDALDVNVTFLKETLNNSKAAIKNLLLDQYVIRGIGNAYVDEILWEARISPFSISNKIPDEQIKALAKAIKAVLTDAEKAILKSHPDIISGEVRDFLQIHNSKKTHSPTGGEILIKEGGGRKTYYTEEQELFK</sequence>
<comment type="catalytic activity">
    <reaction evidence="1">
        <text>Hydrolysis of DNA containing ring-opened 7-methylguanine residues, releasing 2,6-diamino-4-hydroxy-5-(N-methyl)formamidopyrimidine.</text>
        <dbReference type="EC" id="3.2.2.23"/>
    </reaction>
</comment>
<comment type="caution">
    <text evidence="11">The sequence shown here is derived from an EMBL/GenBank/DDBJ whole genome shotgun (WGS) entry which is preliminary data.</text>
</comment>
<evidence type="ECO:0000256" key="6">
    <source>
        <dbReference type="ARBA" id="ARBA00023204"/>
    </source>
</evidence>
<reference evidence="11 12" key="1">
    <citation type="submission" date="2021-05" db="EMBL/GenBank/DDBJ databases">
        <title>A Polyphasic approach of four new species of the genus Ohtaekwangia: Ohtaekwangia histidinii sp. nov., Ohtaekwangia cretensis sp. nov., Ohtaekwangia indiensis sp. nov., Ohtaekwangia reichenbachii sp. nov. from diverse environment.</title>
        <authorList>
            <person name="Octaviana S."/>
        </authorList>
    </citation>
    <scope>NUCLEOTIDE SEQUENCE [LARGE SCALE GENOMIC DNA]</scope>
    <source>
        <strain evidence="11 12">PWU20</strain>
    </source>
</reference>
<evidence type="ECO:0000256" key="2">
    <source>
        <dbReference type="ARBA" id="ARBA00009409"/>
    </source>
</evidence>
<dbReference type="RefSeq" id="WP_254151377.1">
    <property type="nucleotide sequence ID" value="NZ_JAHESD010000001.1"/>
</dbReference>
<evidence type="ECO:0000256" key="9">
    <source>
        <dbReference type="ARBA" id="ARBA00023295"/>
    </source>
</evidence>
<dbReference type="InterPro" id="IPR015886">
    <property type="entry name" value="H2TH_FPG"/>
</dbReference>
<evidence type="ECO:0000313" key="12">
    <source>
        <dbReference type="Proteomes" id="UP000772618"/>
    </source>
</evidence>
<keyword evidence="12" id="KW-1185">Reference proteome</keyword>
<keyword evidence="3" id="KW-0227">DNA damage</keyword>
<evidence type="ECO:0000256" key="3">
    <source>
        <dbReference type="ARBA" id="ARBA00022763"/>
    </source>
</evidence>
<organism evidence="11 12">
    <name type="scientific">Chryseosolibacter indicus</name>
    <dbReference type="NCBI Taxonomy" id="2782351"/>
    <lineage>
        <taxon>Bacteria</taxon>
        <taxon>Pseudomonadati</taxon>
        <taxon>Bacteroidota</taxon>
        <taxon>Cytophagia</taxon>
        <taxon>Cytophagales</taxon>
        <taxon>Chryseotaleaceae</taxon>
        <taxon>Chryseosolibacter</taxon>
    </lineage>
</organism>
<dbReference type="SUPFAM" id="SSF81624">
    <property type="entry name" value="N-terminal domain of MutM-like DNA repair proteins"/>
    <property type="match status" value="1"/>
</dbReference>
<keyword evidence="5" id="KW-0238">DNA-binding</keyword>
<evidence type="ECO:0000256" key="1">
    <source>
        <dbReference type="ARBA" id="ARBA00001668"/>
    </source>
</evidence>
<dbReference type="EMBL" id="JAHESD010000001">
    <property type="protein sequence ID" value="MBT1701677.1"/>
    <property type="molecule type" value="Genomic_DNA"/>
</dbReference>
<keyword evidence="8" id="KW-0511">Multifunctional enzyme</keyword>
<keyword evidence="4" id="KW-0378">Hydrolase</keyword>
<evidence type="ECO:0000256" key="5">
    <source>
        <dbReference type="ARBA" id="ARBA00023125"/>
    </source>
</evidence>
<dbReference type="Pfam" id="PF06831">
    <property type="entry name" value="H2TH"/>
    <property type="match status" value="1"/>
</dbReference>
<dbReference type="PROSITE" id="PS51068">
    <property type="entry name" value="FPG_CAT"/>
    <property type="match status" value="1"/>
</dbReference>
<feature type="domain" description="Formamidopyrimidine-DNA glycosylase catalytic" evidence="10">
    <location>
        <begin position="2"/>
        <end position="105"/>
    </location>
</feature>
<keyword evidence="6" id="KW-0234">DNA repair</keyword>
<evidence type="ECO:0000259" key="10">
    <source>
        <dbReference type="PROSITE" id="PS51068"/>
    </source>
</evidence>
<dbReference type="SUPFAM" id="SSF46946">
    <property type="entry name" value="S13-like H2TH domain"/>
    <property type="match status" value="1"/>
</dbReference>
<dbReference type="InterPro" id="IPR035937">
    <property type="entry name" value="FPG_N"/>
</dbReference>
<keyword evidence="7" id="KW-0456">Lyase</keyword>
<comment type="similarity">
    <text evidence="2">Belongs to the FPG family.</text>
</comment>
<dbReference type="Gene3D" id="1.10.8.50">
    <property type="match status" value="1"/>
</dbReference>
<accession>A0ABS5VLN2</accession>
<name>A0ABS5VLN2_9BACT</name>
<evidence type="ECO:0000256" key="8">
    <source>
        <dbReference type="ARBA" id="ARBA00023268"/>
    </source>
</evidence>
<dbReference type="Pfam" id="PF01149">
    <property type="entry name" value="Fapy_DNA_glyco"/>
    <property type="match status" value="1"/>
</dbReference>
<dbReference type="InterPro" id="IPR012319">
    <property type="entry name" value="FPG_cat"/>
</dbReference>
<protein>
    <recommendedName>
        <fullName evidence="10">Formamidopyrimidine-DNA glycosylase catalytic domain-containing protein</fullName>
    </recommendedName>
</protein>